<dbReference type="InterPro" id="IPR012673">
    <property type="entry name" value="T3SS_SynN"/>
</dbReference>
<organism evidence="1">
    <name type="scientific">Pseudomonas peradeniyensis</name>
    <dbReference type="NCBI Taxonomy" id="2745488"/>
    <lineage>
        <taxon>Bacteria</taxon>
        <taxon>Pseudomonadati</taxon>
        <taxon>Pseudomonadota</taxon>
        <taxon>Gammaproteobacteria</taxon>
        <taxon>Pseudomonadales</taxon>
        <taxon>Pseudomonadaceae</taxon>
        <taxon>Pseudomonas</taxon>
    </lineage>
</organism>
<evidence type="ECO:0008006" key="2">
    <source>
        <dbReference type="Google" id="ProtNLM"/>
    </source>
</evidence>
<reference evidence="1" key="1">
    <citation type="journal article" date="2020" name="Microorganisms">
        <title>Reliable Identification of Environmental Pseudomonas Isolates Using the rpoD Gene.</title>
        <authorList>
            <consortium name="The Broad Institute Genome Sequencing Platform"/>
            <person name="Girard L."/>
            <person name="Lood C."/>
            <person name="Rokni-Zadeh H."/>
            <person name="van Noort V."/>
            <person name="Lavigne R."/>
            <person name="De Mot R."/>
        </authorList>
    </citation>
    <scope>NUCLEOTIDE SEQUENCE</scope>
    <source>
        <strain evidence="1">BW13M1</strain>
    </source>
</reference>
<comment type="caution">
    <text evidence="1">The sequence shown here is derived from an EMBL/GenBank/DDBJ whole genome shotgun (WGS) entry which is preliminary data.</text>
</comment>
<dbReference type="Gene3D" id="3.30.1460.10">
    <property type="match status" value="1"/>
</dbReference>
<proteinExistence type="predicted"/>
<dbReference type="RefSeq" id="WP_186734986.1">
    <property type="nucleotide sequence ID" value="NZ_JABWRJ020000004.1"/>
</dbReference>
<dbReference type="EMBL" id="JABWRJ010000043">
    <property type="protein sequence ID" value="MBC3448656.1"/>
    <property type="molecule type" value="Genomic_DNA"/>
</dbReference>
<gene>
    <name evidence="1" type="ORF">HU751_23015</name>
</gene>
<dbReference type="SUPFAM" id="SSF69635">
    <property type="entry name" value="Type III secretory system chaperone-like"/>
    <property type="match status" value="1"/>
</dbReference>
<dbReference type="AlphaFoldDB" id="A0A923K3C1"/>
<protein>
    <recommendedName>
        <fullName evidence="2">Type III secretion chaperone SycN</fullName>
    </recommendedName>
</protein>
<reference evidence="1" key="2">
    <citation type="submission" date="2020-07" db="EMBL/GenBank/DDBJ databases">
        <authorList>
            <person name="Lood C."/>
            <person name="Girard L."/>
        </authorList>
    </citation>
    <scope>NUCLEOTIDE SEQUENCE</scope>
    <source>
        <strain evidence="1">BW13M1</strain>
    </source>
</reference>
<accession>A0A923K3C1</accession>
<sequence length="123" mass="13960">MDPCSEAIARFCRDQGVLLAHLPETLLHLEFPDIGVLQFERLAGQLTLWLSFTVQGALFEHAMSSALRHVHDQQAPGQLLRCGMLPDDHLVFLVSFDECRVTEQRLHEAYRLLLRVRAEVLAA</sequence>
<dbReference type="GO" id="GO:0009306">
    <property type="term" value="P:protein secretion"/>
    <property type="evidence" value="ECO:0007669"/>
    <property type="project" value="InterPro"/>
</dbReference>
<name>A0A923K3C1_9PSED</name>
<dbReference type="Pfam" id="PF21665">
    <property type="entry name" value="Type_III_SycN"/>
    <property type="match status" value="1"/>
</dbReference>
<evidence type="ECO:0000313" key="1">
    <source>
        <dbReference type="EMBL" id="MBC3448656.1"/>
    </source>
</evidence>